<evidence type="ECO:0000313" key="6">
    <source>
        <dbReference type="Proteomes" id="UP000246991"/>
    </source>
</evidence>
<evidence type="ECO:0000256" key="1">
    <source>
        <dbReference type="SAM" id="MobiDB-lite"/>
    </source>
</evidence>
<dbReference type="PANTHER" id="PTHR42091">
    <property type="entry name" value="CONSERVED GLYCINE-RICH PROTEIN (AFU_ORTHOLOGUE AFUA_7G02440)"/>
    <property type="match status" value="1"/>
</dbReference>
<feature type="compositionally biased region" description="Low complexity" evidence="1">
    <location>
        <begin position="84"/>
        <end position="108"/>
    </location>
</feature>
<dbReference type="EMBL" id="PYWC01000044">
    <property type="protein sequence ID" value="PWW75583.1"/>
    <property type="molecule type" value="Genomic_DNA"/>
</dbReference>
<feature type="transmembrane region" description="Helical" evidence="2">
    <location>
        <begin position="263"/>
        <end position="284"/>
    </location>
</feature>
<proteinExistence type="predicted"/>
<evidence type="ECO:0000256" key="2">
    <source>
        <dbReference type="SAM" id="Phobius"/>
    </source>
</evidence>
<keyword evidence="6" id="KW-1185">Reference proteome</keyword>
<dbReference type="InterPro" id="IPR056634">
    <property type="entry name" value="DUF7732"/>
</dbReference>
<evidence type="ECO:0000259" key="4">
    <source>
        <dbReference type="Pfam" id="PF24866"/>
    </source>
</evidence>
<feature type="transmembrane region" description="Helical" evidence="2">
    <location>
        <begin position="148"/>
        <end position="169"/>
    </location>
</feature>
<organism evidence="5 6">
    <name type="scientific">Tuber magnatum</name>
    <name type="common">white Piedmont truffle</name>
    <dbReference type="NCBI Taxonomy" id="42249"/>
    <lineage>
        <taxon>Eukaryota</taxon>
        <taxon>Fungi</taxon>
        <taxon>Dikarya</taxon>
        <taxon>Ascomycota</taxon>
        <taxon>Pezizomycotina</taxon>
        <taxon>Pezizomycetes</taxon>
        <taxon>Pezizales</taxon>
        <taxon>Tuberaceae</taxon>
        <taxon>Tuber</taxon>
    </lineage>
</organism>
<keyword evidence="3" id="KW-0732">Signal</keyword>
<keyword evidence="2" id="KW-0472">Membrane</keyword>
<comment type="caution">
    <text evidence="5">The sequence shown here is derived from an EMBL/GenBank/DDBJ whole genome shotgun (WGS) entry which is preliminary data.</text>
</comment>
<evidence type="ECO:0000256" key="3">
    <source>
        <dbReference type="SAM" id="SignalP"/>
    </source>
</evidence>
<keyword evidence="2" id="KW-1133">Transmembrane helix</keyword>
<reference evidence="5 6" key="1">
    <citation type="submission" date="2018-03" db="EMBL/GenBank/DDBJ databases">
        <title>Genomes of Pezizomycetes fungi and the evolution of truffles.</title>
        <authorList>
            <person name="Murat C."/>
            <person name="Payen T."/>
            <person name="Noel B."/>
            <person name="Kuo A."/>
            <person name="Martin F.M."/>
        </authorList>
    </citation>
    <scope>NUCLEOTIDE SEQUENCE [LARGE SCALE GENOMIC DNA]</scope>
    <source>
        <strain evidence="5">091103-1</strain>
    </source>
</reference>
<dbReference type="STRING" id="42249.A0A317SML8"/>
<evidence type="ECO:0000313" key="5">
    <source>
        <dbReference type="EMBL" id="PWW75583.1"/>
    </source>
</evidence>
<name>A0A317SML8_9PEZI</name>
<feature type="region of interest" description="Disordered" evidence="1">
    <location>
        <begin position="50"/>
        <end position="123"/>
    </location>
</feature>
<dbReference type="AlphaFoldDB" id="A0A317SML8"/>
<feature type="domain" description="DUF7732" evidence="4">
    <location>
        <begin position="127"/>
        <end position="246"/>
    </location>
</feature>
<gene>
    <name evidence="5" type="ORF">C7212DRAFT_364669</name>
</gene>
<protein>
    <recommendedName>
        <fullName evidence="4">DUF7732 domain-containing protein</fullName>
    </recommendedName>
</protein>
<dbReference type="Pfam" id="PF24866">
    <property type="entry name" value="DUF7732"/>
    <property type="match status" value="1"/>
</dbReference>
<keyword evidence="2" id="KW-0812">Transmembrane</keyword>
<dbReference type="Proteomes" id="UP000246991">
    <property type="component" value="Unassembled WGS sequence"/>
</dbReference>
<dbReference type="PANTHER" id="PTHR42091:SF1">
    <property type="entry name" value="CONSERVED GLYCINE-RICH PROTEIN (AFU_ORTHOLOGUE AFUA_7G02440)"/>
    <property type="match status" value="1"/>
</dbReference>
<accession>A0A317SML8</accession>
<feature type="compositionally biased region" description="Gly residues" evidence="1">
    <location>
        <begin position="56"/>
        <end position="83"/>
    </location>
</feature>
<feature type="chain" id="PRO_5016414575" description="DUF7732 domain-containing protein" evidence="3">
    <location>
        <begin position="21"/>
        <end position="286"/>
    </location>
</feature>
<sequence>MKVSLAILLFALSSISSHTATNVNAVAVSRSGELSSPALSVRDILGGGLLEKRRGGGSSGGGGGGGGSSGGGGGGGGRGGGSSSGSSSGGRSSSSSSSSSSSRSNTGGTSKGGSGRSPSYGSTRHAYSGGAVVPYASGRRTSRGIIPFFLPLALLSFFPGLWLFAVFAYPWPHSANFYNATSKANETIPVLCLCQEYSVCGCEENTEAAYIEQVIGEASNKSSVVRIANVNGTETLVINGTLPNGTTAASGTASSAGIGMGKLAGVGETLGVWVVAGAVAWGVFFS</sequence>
<dbReference type="OrthoDB" id="5425547at2759"/>
<feature type="signal peptide" evidence="3">
    <location>
        <begin position="1"/>
        <end position="20"/>
    </location>
</feature>